<organism evidence="1 2">
    <name type="scientific">Actibacterium naphthalenivorans</name>
    <dbReference type="NCBI Taxonomy" id="1614693"/>
    <lineage>
        <taxon>Bacteria</taxon>
        <taxon>Pseudomonadati</taxon>
        <taxon>Pseudomonadota</taxon>
        <taxon>Alphaproteobacteria</taxon>
        <taxon>Rhodobacterales</taxon>
        <taxon>Roseobacteraceae</taxon>
        <taxon>Actibacterium</taxon>
    </lineage>
</organism>
<evidence type="ECO:0000313" key="1">
    <source>
        <dbReference type="EMBL" id="MBB4023349.1"/>
    </source>
</evidence>
<protein>
    <submittedName>
        <fullName evidence="1">Uncharacterized protein</fullName>
    </submittedName>
</protein>
<dbReference type="RefSeq" id="WP_157445588.1">
    <property type="nucleotide sequence ID" value="NZ_JACIEQ010000005.1"/>
</dbReference>
<sequence length="58" mass="6373">MTMDDTDCRLPSALQNNACLAALNRVFHEVLLSYSAVVRGQSRTAMNQFKADDAALPM</sequence>
<proteinExistence type="predicted"/>
<accession>A0A840CJJ3</accession>
<dbReference type="EMBL" id="JACIEQ010000005">
    <property type="protein sequence ID" value="MBB4023349.1"/>
    <property type="molecule type" value="Genomic_DNA"/>
</dbReference>
<evidence type="ECO:0000313" key="2">
    <source>
        <dbReference type="Proteomes" id="UP000585681"/>
    </source>
</evidence>
<keyword evidence="2" id="KW-1185">Reference proteome</keyword>
<gene>
    <name evidence="1" type="ORF">GGR17_003178</name>
</gene>
<comment type="caution">
    <text evidence="1">The sequence shown here is derived from an EMBL/GenBank/DDBJ whole genome shotgun (WGS) entry which is preliminary data.</text>
</comment>
<name>A0A840CJJ3_9RHOB</name>
<reference evidence="1" key="1">
    <citation type="submission" date="2020-08" db="EMBL/GenBank/DDBJ databases">
        <title>Genomic Encyclopedia of Type Strains, Phase IV (KMG-IV): sequencing the most valuable type-strain genomes for metagenomic binning, comparative biology and taxonomic classification.</title>
        <authorList>
            <person name="Goeker M."/>
        </authorList>
    </citation>
    <scope>NUCLEOTIDE SEQUENCE [LARGE SCALE GENOMIC DNA]</scope>
    <source>
        <strain evidence="1">DSM 105040</strain>
    </source>
</reference>
<dbReference type="Proteomes" id="UP000585681">
    <property type="component" value="Unassembled WGS sequence"/>
</dbReference>
<dbReference type="AlphaFoldDB" id="A0A840CJJ3"/>